<sequence>MTKNKIRKSVLSFISVLAIVPFFAAQCNQPKTEENTLENKKEEVITQLNSQSFAKLSQEQKKWLY</sequence>
<organism evidence="2 3">
    <name type="scientific">[Mycoplasma] gypis</name>
    <dbReference type="NCBI Taxonomy" id="92404"/>
    <lineage>
        <taxon>Bacteria</taxon>
        <taxon>Bacillati</taxon>
        <taxon>Mycoplasmatota</taxon>
        <taxon>Mycoplasmoidales</taxon>
        <taxon>Metamycoplasmataceae</taxon>
        <taxon>Metamycoplasma</taxon>
    </lineage>
</organism>
<feature type="signal peptide" evidence="1">
    <location>
        <begin position="1"/>
        <end position="24"/>
    </location>
</feature>
<dbReference type="EMBL" id="CP148066">
    <property type="protein sequence ID" value="WXL28413.1"/>
    <property type="molecule type" value="Genomic_DNA"/>
</dbReference>
<keyword evidence="3" id="KW-1185">Reference proteome</keyword>
<name>A0ABZ2RQM6_9BACT</name>
<accession>A0ABZ2RQM6</accession>
<protein>
    <recommendedName>
        <fullName evidence="4">Lipoprotein</fullName>
    </recommendedName>
</protein>
<dbReference type="RefSeq" id="WP_205499500.1">
    <property type="nucleotide sequence ID" value="NZ_CP148066.1"/>
</dbReference>
<keyword evidence="1" id="KW-0732">Signal</keyword>
<proteinExistence type="predicted"/>
<gene>
    <name evidence="2" type="ORF">WG616_00045</name>
</gene>
<evidence type="ECO:0000313" key="3">
    <source>
        <dbReference type="Proteomes" id="UP001460679"/>
    </source>
</evidence>
<dbReference type="Proteomes" id="UP001460679">
    <property type="component" value="Chromosome"/>
</dbReference>
<reference evidence="2" key="1">
    <citation type="submission" date="2024-03" db="EMBL/GenBank/DDBJ databases">
        <title>Complete genome sequence of Mycoplasma gypis type strain B1/T1.</title>
        <authorList>
            <person name="Spergser J."/>
        </authorList>
    </citation>
    <scope>NUCLEOTIDE SEQUENCE [LARGE SCALE GENOMIC DNA]</scope>
    <source>
        <strain evidence="2">B1/T1</strain>
    </source>
</reference>
<evidence type="ECO:0000313" key="2">
    <source>
        <dbReference type="EMBL" id="WXL28413.1"/>
    </source>
</evidence>
<evidence type="ECO:0008006" key="4">
    <source>
        <dbReference type="Google" id="ProtNLM"/>
    </source>
</evidence>
<feature type="chain" id="PRO_5045899457" description="Lipoprotein" evidence="1">
    <location>
        <begin position="25"/>
        <end position="65"/>
    </location>
</feature>
<evidence type="ECO:0000256" key="1">
    <source>
        <dbReference type="SAM" id="SignalP"/>
    </source>
</evidence>